<keyword evidence="3" id="KW-1185">Reference proteome</keyword>
<dbReference type="EMBL" id="PRLM01000003">
    <property type="protein sequence ID" value="RYC74831.1"/>
    <property type="molecule type" value="Genomic_DNA"/>
</dbReference>
<proteinExistence type="predicted"/>
<gene>
    <name evidence="2" type="ORF">G3RUM_00380</name>
</gene>
<accession>A0ABY0FLW8</accession>
<name>A0ABY0FLW8_9BACT</name>
<dbReference type="RefSeq" id="WP_129734835.1">
    <property type="nucleotide sequence ID" value="NZ_PRLM01000003.1"/>
</dbReference>
<evidence type="ECO:0000313" key="2">
    <source>
        <dbReference type="EMBL" id="RYC74831.1"/>
    </source>
</evidence>
<dbReference type="Gene3D" id="3.40.1350.120">
    <property type="match status" value="1"/>
</dbReference>
<evidence type="ECO:0000259" key="1">
    <source>
        <dbReference type="Pfam" id="PF18451"/>
    </source>
</evidence>
<evidence type="ECO:0000313" key="3">
    <source>
        <dbReference type="Proteomes" id="UP001191019"/>
    </source>
</evidence>
<dbReference type="InterPro" id="IPR040559">
    <property type="entry name" value="CdiA_C"/>
</dbReference>
<reference evidence="2 3" key="1">
    <citation type="journal article" date="2018" name="bioRxiv">
        <title>Evidence of independent acquisition and adaption of ultra-small bacteria to human hosts across the highly diverse yet reduced genomes of the phylum Saccharibacteria.</title>
        <authorList>
            <person name="McLean J.S."/>
            <person name="Bor B."/>
            <person name="To T.T."/>
            <person name="Liu Q."/>
            <person name="Kearns K.A."/>
            <person name="Solden L.M."/>
            <person name="Wrighton K.C."/>
            <person name="He X."/>
            <person name="Shi W."/>
        </authorList>
    </citation>
    <scope>NUCLEOTIDE SEQUENCE [LARGE SCALE GENOMIC DNA]</scope>
    <source>
        <strain evidence="2 3">TM7_G3_2_Rum_HOT_351B</strain>
    </source>
</reference>
<feature type="domain" description="tRNA nuclease CdiA C-terminal" evidence="1">
    <location>
        <begin position="46"/>
        <end position="122"/>
    </location>
</feature>
<dbReference type="Pfam" id="PF18451">
    <property type="entry name" value="CdiA_C"/>
    <property type="match status" value="1"/>
</dbReference>
<protein>
    <recommendedName>
        <fullName evidence="1">tRNA nuclease CdiA C-terminal domain-containing protein</fullName>
    </recommendedName>
</protein>
<comment type="caution">
    <text evidence="2">The sequence shown here is derived from an EMBL/GenBank/DDBJ whole genome shotgun (WGS) entry which is preliminary data.</text>
</comment>
<sequence length="132" mass="14798">MKKIKGQIIIDEGVNIWNHELFIATGLANIGYNVRFIPNHPSACSADAFVNNTIFEFKAPEGSNIKAVERNLIKAVNRQSPNIAITSIRMKKVQDRSIINFLTSKLKEGKGIKHLIFVKRDGIAIDINDLVR</sequence>
<dbReference type="Proteomes" id="UP001191019">
    <property type="component" value="Unassembled WGS sequence"/>
</dbReference>
<reference evidence="2 3" key="2">
    <citation type="journal article" date="2020" name="Cell Rep.">
        <title>Acquisition and Adaptation of Ultra-small Parasitic Reduced Genome Bacteria to Mammalian Hosts.</title>
        <authorList>
            <person name="McLean J.S."/>
            <person name="Bor B."/>
            <person name="Kerns K.A."/>
            <person name="Liu Q."/>
            <person name="To T.T."/>
            <person name="Solden L."/>
            <person name="Hendrickson E.L."/>
            <person name="Wrighton K."/>
            <person name="Shi W."/>
            <person name="He X."/>
        </authorList>
    </citation>
    <scope>NUCLEOTIDE SEQUENCE [LARGE SCALE GENOMIC DNA]</scope>
    <source>
        <strain evidence="2 3">TM7_G3_2_Rum_HOT_351B</strain>
    </source>
</reference>
<organism evidence="2 3">
    <name type="scientific">Candidatus Nanosyncoccus alces</name>
    <dbReference type="NCBI Taxonomy" id="2171997"/>
    <lineage>
        <taxon>Bacteria</taxon>
        <taxon>Candidatus Saccharimonadota</taxon>
        <taxon>Candidatus Nanosyncoccalia</taxon>
        <taxon>Candidatus Nanosyncoccales</taxon>
        <taxon>Candidatus Nanosyncoccaceae</taxon>
        <taxon>Candidatus Nanosyncoccus</taxon>
    </lineage>
</organism>